<keyword evidence="9" id="KW-1185">Reference proteome</keyword>
<feature type="domain" description="Response regulatory" evidence="7">
    <location>
        <begin position="3"/>
        <end position="121"/>
    </location>
</feature>
<dbReference type="AlphaFoldDB" id="A0A2A9F1Q3"/>
<evidence type="ECO:0000256" key="2">
    <source>
        <dbReference type="ARBA" id="ARBA00023015"/>
    </source>
</evidence>
<dbReference type="SMART" id="SM00448">
    <property type="entry name" value="REC"/>
    <property type="match status" value="1"/>
</dbReference>
<feature type="domain" description="HTH luxR-type" evidence="6">
    <location>
        <begin position="139"/>
        <end position="204"/>
    </location>
</feature>
<evidence type="ECO:0000313" key="8">
    <source>
        <dbReference type="EMBL" id="PFG44701.1"/>
    </source>
</evidence>
<dbReference type="Proteomes" id="UP000224130">
    <property type="component" value="Unassembled WGS sequence"/>
</dbReference>
<dbReference type="InterPro" id="IPR016032">
    <property type="entry name" value="Sig_transdc_resp-reg_C-effctor"/>
</dbReference>
<keyword evidence="3" id="KW-0238">DNA-binding</keyword>
<dbReference type="PROSITE" id="PS50110">
    <property type="entry name" value="RESPONSE_REGULATORY"/>
    <property type="match status" value="1"/>
</dbReference>
<dbReference type="CDD" id="cd06170">
    <property type="entry name" value="LuxR_C_like"/>
    <property type="match status" value="1"/>
</dbReference>
<dbReference type="PRINTS" id="PR00038">
    <property type="entry name" value="HTHLUXR"/>
</dbReference>
<dbReference type="EMBL" id="PDJJ01000001">
    <property type="protein sequence ID" value="PFG44701.1"/>
    <property type="molecule type" value="Genomic_DNA"/>
</dbReference>
<name>A0A2A9F1Q3_9MICO</name>
<dbReference type="PANTHER" id="PTHR43214:SF24">
    <property type="entry name" value="TRANSCRIPTIONAL REGULATORY PROTEIN NARL-RELATED"/>
    <property type="match status" value="1"/>
</dbReference>
<keyword evidence="4" id="KW-0804">Transcription</keyword>
<dbReference type="PANTHER" id="PTHR43214">
    <property type="entry name" value="TWO-COMPONENT RESPONSE REGULATOR"/>
    <property type="match status" value="1"/>
</dbReference>
<reference evidence="8 9" key="1">
    <citation type="submission" date="2017-10" db="EMBL/GenBank/DDBJ databases">
        <title>Sequencing the genomes of 1000 actinobacteria strains.</title>
        <authorList>
            <person name="Klenk H.-P."/>
        </authorList>
    </citation>
    <scope>NUCLEOTIDE SEQUENCE [LARGE SCALE GENOMIC DNA]</scope>
    <source>
        <strain evidence="8 9">DSM 21863</strain>
    </source>
</reference>
<dbReference type="SMART" id="SM00421">
    <property type="entry name" value="HTH_LUXR"/>
    <property type="match status" value="1"/>
</dbReference>
<dbReference type="SUPFAM" id="SSF46894">
    <property type="entry name" value="C-terminal effector domain of the bipartite response regulators"/>
    <property type="match status" value="1"/>
</dbReference>
<keyword evidence="2" id="KW-0805">Transcription regulation</keyword>
<dbReference type="GO" id="GO:0003677">
    <property type="term" value="F:DNA binding"/>
    <property type="evidence" value="ECO:0007669"/>
    <property type="project" value="UniProtKB-KW"/>
</dbReference>
<dbReference type="SUPFAM" id="SSF52172">
    <property type="entry name" value="CheY-like"/>
    <property type="match status" value="1"/>
</dbReference>
<dbReference type="CDD" id="cd17535">
    <property type="entry name" value="REC_NarL-like"/>
    <property type="match status" value="1"/>
</dbReference>
<organism evidence="8 9">
    <name type="scientific">Isoptericola jiangsuensis</name>
    <dbReference type="NCBI Taxonomy" id="548579"/>
    <lineage>
        <taxon>Bacteria</taxon>
        <taxon>Bacillati</taxon>
        <taxon>Actinomycetota</taxon>
        <taxon>Actinomycetes</taxon>
        <taxon>Micrococcales</taxon>
        <taxon>Promicromonosporaceae</taxon>
        <taxon>Isoptericola</taxon>
    </lineage>
</organism>
<accession>A0A2A9F1Q3</accession>
<protein>
    <submittedName>
        <fullName evidence="8">LuxR family two component transcriptional regulator</fullName>
    </submittedName>
</protein>
<dbReference type="InterPro" id="IPR011006">
    <property type="entry name" value="CheY-like_superfamily"/>
</dbReference>
<dbReference type="InterPro" id="IPR001789">
    <property type="entry name" value="Sig_transdc_resp-reg_receiver"/>
</dbReference>
<comment type="caution">
    <text evidence="8">The sequence shown here is derived from an EMBL/GenBank/DDBJ whole genome shotgun (WGS) entry which is preliminary data.</text>
</comment>
<feature type="modified residue" description="4-aspartylphosphate" evidence="5">
    <location>
        <position position="55"/>
    </location>
</feature>
<dbReference type="InterPro" id="IPR000792">
    <property type="entry name" value="Tscrpt_reg_LuxR_C"/>
</dbReference>
<keyword evidence="1 5" id="KW-0597">Phosphoprotein</keyword>
<evidence type="ECO:0000313" key="9">
    <source>
        <dbReference type="Proteomes" id="UP000224130"/>
    </source>
</evidence>
<proteinExistence type="predicted"/>
<dbReference type="Pfam" id="PF00072">
    <property type="entry name" value="Response_reg"/>
    <property type="match status" value="1"/>
</dbReference>
<gene>
    <name evidence="8" type="ORF">ATJ88_3437</name>
</gene>
<dbReference type="InterPro" id="IPR058245">
    <property type="entry name" value="NreC/VraR/RcsB-like_REC"/>
</dbReference>
<sequence>MIDVVLADDHPVVRAGLRAVVDGQPDMRVVHEAATAEELLRWLDAGGRGDVVLLDLQFGEGRLGGAAATGTVTARHGVPVLVVTTYGTDADILAAIEAGATGYLLKDASTDELARAVRSAAAGEVALGEAVQRRLVGRMRTPAEQPTARELEVLRLVVAGRSNEAIARELFVSVATVKSHLAHVNTKLGTRSRTEAAAAARERGML</sequence>
<evidence type="ECO:0000256" key="3">
    <source>
        <dbReference type="ARBA" id="ARBA00023125"/>
    </source>
</evidence>
<dbReference type="GO" id="GO:0000160">
    <property type="term" value="P:phosphorelay signal transduction system"/>
    <property type="evidence" value="ECO:0007669"/>
    <property type="project" value="InterPro"/>
</dbReference>
<dbReference type="Pfam" id="PF00196">
    <property type="entry name" value="GerE"/>
    <property type="match status" value="1"/>
</dbReference>
<evidence type="ECO:0000256" key="5">
    <source>
        <dbReference type="PROSITE-ProRule" id="PRU00169"/>
    </source>
</evidence>
<dbReference type="InterPro" id="IPR039420">
    <property type="entry name" value="WalR-like"/>
</dbReference>
<dbReference type="GO" id="GO:0006355">
    <property type="term" value="P:regulation of DNA-templated transcription"/>
    <property type="evidence" value="ECO:0007669"/>
    <property type="project" value="InterPro"/>
</dbReference>
<dbReference type="PROSITE" id="PS00622">
    <property type="entry name" value="HTH_LUXR_1"/>
    <property type="match status" value="1"/>
</dbReference>
<evidence type="ECO:0000256" key="1">
    <source>
        <dbReference type="ARBA" id="ARBA00022553"/>
    </source>
</evidence>
<evidence type="ECO:0000259" key="6">
    <source>
        <dbReference type="PROSITE" id="PS50043"/>
    </source>
</evidence>
<evidence type="ECO:0000259" key="7">
    <source>
        <dbReference type="PROSITE" id="PS50110"/>
    </source>
</evidence>
<dbReference type="PROSITE" id="PS50043">
    <property type="entry name" value="HTH_LUXR_2"/>
    <property type="match status" value="1"/>
</dbReference>
<dbReference type="OrthoDB" id="9808843at2"/>
<dbReference type="RefSeq" id="WP_098464873.1">
    <property type="nucleotide sequence ID" value="NZ_PDJJ01000001.1"/>
</dbReference>
<evidence type="ECO:0000256" key="4">
    <source>
        <dbReference type="ARBA" id="ARBA00023163"/>
    </source>
</evidence>
<dbReference type="Gene3D" id="3.40.50.2300">
    <property type="match status" value="1"/>
</dbReference>